<comment type="caution">
    <text evidence="5">The sequence shown here is derived from an EMBL/GenBank/DDBJ whole genome shotgun (WGS) entry which is preliminary data.</text>
</comment>
<dbReference type="GO" id="GO:0012505">
    <property type="term" value="C:endomembrane system"/>
    <property type="evidence" value="ECO:0007669"/>
    <property type="project" value="TreeGrafter"/>
</dbReference>
<gene>
    <name evidence="5" type="ORF">BTO11_08080</name>
</gene>
<keyword evidence="6" id="KW-1185">Reference proteome</keyword>
<evidence type="ECO:0000313" key="5">
    <source>
        <dbReference type="EMBL" id="PQJ53627.1"/>
    </source>
</evidence>
<dbReference type="Pfam" id="PF20067">
    <property type="entry name" value="SSL_N"/>
    <property type="match status" value="1"/>
</dbReference>
<sequence length="357" mass="39005">MKFIKPVGIVFGTVLSLIILLWANSSLQPVSWYPDESAGLVGDFDKNNKLDSSSLILQNLGKGPEDIVLSNNGRLYTGFEDGRIISFKLENNTQSDVQLLTNTGGRPLGLKFNKAGDLIVADAEKGLLSVSKNGDVSVLTDSINGIKMKFVDHLDIADDGTIWFSDASQRFGHKQVVYDFVEVSATGRLLSYSPVTKKTQVHISNLFFGNGVALGPNDDFVLINETGKAQIHRLWLKGDKQGTTDIFIKNLPAMPDNLTFNGKDTFWIPLINLRDPLIDGLAQYPFIRKLAGGLPIAWLKPAQPYGFVIGVGLDGKVKSNLQGGNKLFAITSVIEYQDSLILGSLEMNNAAVYKINN</sequence>
<dbReference type="GO" id="GO:0016787">
    <property type="term" value="F:hydrolase activity"/>
    <property type="evidence" value="ECO:0007669"/>
    <property type="project" value="TreeGrafter"/>
</dbReference>
<evidence type="ECO:0000256" key="2">
    <source>
        <dbReference type="ARBA" id="ARBA00022553"/>
    </source>
</evidence>
<dbReference type="Pfam" id="PF03088">
    <property type="entry name" value="Str_synth"/>
    <property type="match status" value="1"/>
</dbReference>
<dbReference type="InterPro" id="IPR011042">
    <property type="entry name" value="6-blade_b-propeller_TolB-like"/>
</dbReference>
<dbReference type="OrthoDB" id="9775406at2"/>
<protein>
    <submittedName>
        <fullName evidence="5">Strictosidine synthase</fullName>
    </submittedName>
</protein>
<reference evidence="5 6" key="1">
    <citation type="submission" date="2016-12" db="EMBL/GenBank/DDBJ databases">
        <title>Diversity of luminous bacteria.</title>
        <authorList>
            <person name="Yoshizawa S."/>
            <person name="Kogure K."/>
        </authorList>
    </citation>
    <scope>NUCLEOTIDE SEQUENCE [LARGE SCALE GENOMIC DNA]</scope>
    <source>
        <strain evidence="5 6">SA4-48</strain>
    </source>
</reference>
<comment type="similarity">
    <text evidence="1">Belongs to the strictosidine synthase family.</text>
</comment>
<keyword evidence="2" id="KW-0597">Phosphoprotein</keyword>
<proteinExistence type="inferred from homology"/>
<dbReference type="PANTHER" id="PTHR10426:SF88">
    <property type="entry name" value="ADIPOCYTE PLASMA MEMBRANE-ASSOCIATED PROTEIN HEMOMUCIN-RELATED"/>
    <property type="match status" value="1"/>
</dbReference>
<accession>A0A2S7UUJ6</accession>
<dbReference type="EMBL" id="MSCH01000003">
    <property type="protein sequence ID" value="PQJ53627.1"/>
    <property type="molecule type" value="Genomic_DNA"/>
</dbReference>
<keyword evidence="3" id="KW-0325">Glycoprotein</keyword>
<feature type="domain" description="Strictosidine synthase conserved region" evidence="4">
    <location>
        <begin position="152"/>
        <end position="238"/>
    </location>
</feature>
<evidence type="ECO:0000256" key="1">
    <source>
        <dbReference type="ARBA" id="ARBA00009191"/>
    </source>
</evidence>
<evidence type="ECO:0000256" key="3">
    <source>
        <dbReference type="ARBA" id="ARBA00023180"/>
    </source>
</evidence>
<name>A0A2S7UUJ6_9GAMM</name>
<dbReference type="Gene3D" id="2.120.10.30">
    <property type="entry name" value="TolB, C-terminal domain"/>
    <property type="match status" value="1"/>
</dbReference>
<dbReference type="SUPFAM" id="SSF63829">
    <property type="entry name" value="Calcium-dependent phosphotriesterase"/>
    <property type="match status" value="1"/>
</dbReference>
<evidence type="ECO:0000259" key="4">
    <source>
        <dbReference type="Pfam" id="PF03088"/>
    </source>
</evidence>
<dbReference type="InterPro" id="IPR018119">
    <property type="entry name" value="Strictosidine_synth_cons-reg"/>
</dbReference>
<dbReference type="AlphaFoldDB" id="A0A2S7UUJ6"/>
<evidence type="ECO:0000313" key="6">
    <source>
        <dbReference type="Proteomes" id="UP000239007"/>
    </source>
</evidence>
<dbReference type="RefSeq" id="WP_105052117.1">
    <property type="nucleotide sequence ID" value="NZ_BMYG01000002.1"/>
</dbReference>
<dbReference type="Proteomes" id="UP000239007">
    <property type="component" value="Unassembled WGS sequence"/>
</dbReference>
<dbReference type="PANTHER" id="PTHR10426">
    <property type="entry name" value="STRICTOSIDINE SYNTHASE-RELATED"/>
    <property type="match status" value="1"/>
</dbReference>
<organism evidence="5 6">
    <name type="scientific">Psychrosphaera saromensis</name>
    <dbReference type="NCBI Taxonomy" id="716813"/>
    <lineage>
        <taxon>Bacteria</taxon>
        <taxon>Pseudomonadati</taxon>
        <taxon>Pseudomonadota</taxon>
        <taxon>Gammaproteobacteria</taxon>
        <taxon>Alteromonadales</taxon>
        <taxon>Pseudoalteromonadaceae</taxon>
        <taxon>Psychrosphaera</taxon>
    </lineage>
</organism>